<dbReference type="InterPro" id="IPR044016">
    <property type="entry name" value="Big_13"/>
</dbReference>
<feature type="domain" description="Bacterial Ig-like" evidence="2">
    <location>
        <begin position="408"/>
        <end position="485"/>
    </location>
</feature>
<sequence length="516" mass="55686">FVKEDGSWSFELPTTLALVDGTYNIQFRAEDKAGNLTGFVPAAGFELIVDTEVSTSPENQLTLDNVIDNVEPNPNGEKGNIKLNSGAITNDTRPTFEGRGEPGAEIKLYINNELKSLTPPVFVGQNGQWSFELPADLTLLDGSYSIQFRAADKAGNLTDFVPTEGFDLIVSTEAPESLEVGSWQLLDDVGQFTGPINEGDFTDDTLPTLEGRVPTGVSEVAIFVDGKEVGRASVTSNAWTYQITDELAKGKHKIAISPVSPSGVYGPQSEVNFEISLDKPIALRPEDIDLYDDQEPVTGTIEKGGFTNDRQPEYKGSVRSEAIKFINIYMDDELVATVPVNANGDWTYTPIEFLSGGEHKLRAAPVSASGIEGEKTTEWAFNVITTKPVQPSIVEVIDDFGNSAQTIQPEGVTNDKNLTIRGTASPGVKVIIKVNEKYATETQADAQGNWRLDLPDGVITDDGIYNITALAEDAASQTSDETAKYAINYDRTPPAKPTFIAEDSEGDVKGNVVNGS</sequence>
<organism evidence="3 4">
    <name type="scientific">Thorsellia kenyensis</name>
    <dbReference type="NCBI Taxonomy" id="1549888"/>
    <lineage>
        <taxon>Bacteria</taxon>
        <taxon>Pseudomonadati</taxon>
        <taxon>Pseudomonadota</taxon>
        <taxon>Gammaproteobacteria</taxon>
        <taxon>Enterobacterales</taxon>
        <taxon>Thorselliaceae</taxon>
        <taxon>Thorsellia</taxon>
    </lineage>
</organism>
<accession>A0ABV6C991</accession>
<comment type="caution">
    <text evidence="3">The sequence shown here is derived from an EMBL/GenBank/DDBJ whole genome shotgun (WGS) entry which is preliminary data.</text>
</comment>
<proteinExistence type="predicted"/>
<feature type="region of interest" description="Disordered" evidence="1">
    <location>
        <begin position="70"/>
        <end position="99"/>
    </location>
</feature>
<feature type="non-terminal residue" evidence="3">
    <location>
        <position position="1"/>
    </location>
</feature>
<dbReference type="NCBIfam" id="NF033510">
    <property type="entry name" value="Ca_tandemer"/>
    <property type="match status" value="2"/>
</dbReference>
<evidence type="ECO:0000259" key="2">
    <source>
        <dbReference type="Pfam" id="PF19077"/>
    </source>
</evidence>
<protein>
    <submittedName>
        <fullName evidence="3">Ig-like domain-containing protein</fullName>
    </submittedName>
</protein>
<dbReference type="EMBL" id="JBHLXE010000054">
    <property type="protein sequence ID" value="MFC0179540.1"/>
    <property type="molecule type" value="Genomic_DNA"/>
</dbReference>
<dbReference type="RefSeq" id="WP_385876646.1">
    <property type="nucleotide sequence ID" value="NZ_JBHLXE010000054.1"/>
</dbReference>
<evidence type="ECO:0000256" key="1">
    <source>
        <dbReference type="SAM" id="MobiDB-lite"/>
    </source>
</evidence>
<dbReference type="Pfam" id="PF19077">
    <property type="entry name" value="Big_13"/>
    <property type="match status" value="3"/>
</dbReference>
<name>A0ABV6C991_9GAMM</name>
<feature type="non-terminal residue" evidence="3">
    <location>
        <position position="516"/>
    </location>
</feature>
<keyword evidence="4" id="KW-1185">Reference proteome</keyword>
<dbReference type="InterPro" id="IPR013783">
    <property type="entry name" value="Ig-like_fold"/>
</dbReference>
<feature type="region of interest" description="Disordered" evidence="1">
    <location>
        <begin position="491"/>
        <end position="516"/>
    </location>
</feature>
<gene>
    <name evidence="3" type="ORF">ACFFIT_05460</name>
</gene>
<feature type="compositionally biased region" description="Polar residues" evidence="1">
    <location>
        <begin position="82"/>
        <end position="93"/>
    </location>
</feature>
<dbReference type="Proteomes" id="UP001589758">
    <property type="component" value="Unassembled WGS sequence"/>
</dbReference>
<evidence type="ECO:0000313" key="3">
    <source>
        <dbReference type="EMBL" id="MFC0179540.1"/>
    </source>
</evidence>
<dbReference type="Gene3D" id="2.60.40.10">
    <property type="entry name" value="Immunoglobulins"/>
    <property type="match status" value="5"/>
</dbReference>
<feature type="domain" description="Bacterial Ig-like" evidence="2">
    <location>
        <begin position="85"/>
        <end position="158"/>
    </location>
</feature>
<reference evidence="3 4" key="1">
    <citation type="submission" date="2024-09" db="EMBL/GenBank/DDBJ databases">
        <authorList>
            <person name="Sun Q."/>
            <person name="Mori K."/>
        </authorList>
    </citation>
    <scope>NUCLEOTIDE SEQUENCE [LARGE SCALE GENOMIC DNA]</scope>
    <source>
        <strain evidence="3 4">CCM 8545</strain>
    </source>
</reference>
<evidence type="ECO:0000313" key="4">
    <source>
        <dbReference type="Proteomes" id="UP001589758"/>
    </source>
</evidence>
<feature type="domain" description="Bacterial Ig-like" evidence="2">
    <location>
        <begin position="298"/>
        <end position="376"/>
    </location>
</feature>